<reference evidence="15" key="1">
    <citation type="journal article" date="2019" name="Int. J. Syst. Evol. Microbiol.">
        <title>The Global Catalogue of Microorganisms (GCM) 10K type strain sequencing project: providing services to taxonomists for standard genome sequencing and annotation.</title>
        <authorList>
            <consortium name="The Broad Institute Genomics Platform"/>
            <consortium name="The Broad Institute Genome Sequencing Center for Infectious Disease"/>
            <person name="Wu L."/>
            <person name="Ma J."/>
        </authorList>
    </citation>
    <scope>NUCLEOTIDE SEQUENCE [LARGE SCALE GENOMIC DNA]</scope>
    <source>
        <strain evidence="15">CGMCC 4.1641</strain>
    </source>
</reference>
<keyword evidence="5 12" id="KW-0812">Transmembrane</keyword>
<proteinExistence type="predicted"/>
<dbReference type="Pfam" id="PF06580">
    <property type="entry name" value="His_kinase"/>
    <property type="match status" value="1"/>
</dbReference>
<keyword evidence="10" id="KW-0902">Two-component regulatory system</keyword>
<gene>
    <name evidence="14" type="ORF">ACFO1S_09900</name>
</gene>
<dbReference type="PANTHER" id="PTHR34220:SF11">
    <property type="entry name" value="SENSOR PROTEIN KINASE HPTS"/>
    <property type="match status" value="1"/>
</dbReference>
<keyword evidence="9 12" id="KW-1133">Transmembrane helix</keyword>
<dbReference type="Gene3D" id="3.30.565.10">
    <property type="entry name" value="Histidine kinase-like ATPase, C-terminal domain"/>
    <property type="match status" value="1"/>
</dbReference>
<protein>
    <submittedName>
        <fullName evidence="14">Sensor histidine kinase</fullName>
        <ecNumber evidence="14">2.7.13.3</ecNumber>
    </submittedName>
</protein>
<dbReference type="Gene3D" id="6.10.340.10">
    <property type="match status" value="1"/>
</dbReference>
<evidence type="ECO:0000313" key="15">
    <source>
        <dbReference type="Proteomes" id="UP001595755"/>
    </source>
</evidence>
<evidence type="ECO:0000256" key="9">
    <source>
        <dbReference type="ARBA" id="ARBA00022989"/>
    </source>
</evidence>
<dbReference type="InterPro" id="IPR010559">
    <property type="entry name" value="Sig_transdc_His_kin_internal"/>
</dbReference>
<keyword evidence="2" id="KW-1003">Cell membrane</keyword>
<dbReference type="Proteomes" id="UP001595755">
    <property type="component" value="Unassembled WGS sequence"/>
</dbReference>
<feature type="transmembrane region" description="Helical" evidence="12">
    <location>
        <begin position="297"/>
        <end position="324"/>
    </location>
</feature>
<evidence type="ECO:0000256" key="6">
    <source>
        <dbReference type="ARBA" id="ARBA00022741"/>
    </source>
</evidence>
<feature type="transmembrane region" description="Helical" evidence="12">
    <location>
        <begin position="12"/>
        <end position="31"/>
    </location>
</feature>
<evidence type="ECO:0000256" key="3">
    <source>
        <dbReference type="ARBA" id="ARBA00022553"/>
    </source>
</evidence>
<dbReference type="InterPro" id="IPR050640">
    <property type="entry name" value="Bact_2-comp_sensor_kinase"/>
</dbReference>
<keyword evidence="6" id="KW-0547">Nucleotide-binding</keyword>
<evidence type="ECO:0000256" key="12">
    <source>
        <dbReference type="SAM" id="Phobius"/>
    </source>
</evidence>
<dbReference type="SUPFAM" id="SSF55874">
    <property type="entry name" value="ATPase domain of HSP90 chaperone/DNA topoisomerase II/histidine kinase"/>
    <property type="match status" value="1"/>
</dbReference>
<keyword evidence="4 14" id="KW-0808">Transferase</keyword>
<evidence type="ECO:0000256" key="4">
    <source>
        <dbReference type="ARBA" id="ARBA00022679"/>
    </source>
</evidence>
<dbReference type="PANTHER" id="PTHR34220">
    <property type="entry name" value="SENSOR HISTIDINE KINASE YPDA"/>
    <property type="match status" value="1"/>
</dbReference>
<feature type="domain" description="Signal transduction histidine kinase internal region" evidence="13">
    <location>
        <begin position="389"/>
        <end position="467"/>
    </location>
</feature>
<evidence type="ECO:0000259" key="13">
    <source>
        <dbReference type="Pfam" id="PF06580"/>
    </source>
</evidence>
<dbReference type="RefSeq" id="WP_204603780.1">
    <property type="nucleotide sequence ID" value="NZ_JBHSED010000015.1"/>
</dbReference>
<keyword evidence="3" id="KW-0597">Phosphoprotein</keyword>
<accession>A0ABV8S846</accession>
<keyword evidence="15" id="KW-1185">Reference proteome</keyword>
<keyword evidence="11 12" id="KW-0472">Membrane</keyword>
<sequence length="609" mass="69152">MRKSGIRSKLFISYTLIVSFVIATLSVFFYYRMSSVVMERTLESSRQMLQRVDASLSQAIRDLDRISAQVIYNPDFQNRFEQSFSAVETYEDLDQKNAFVKILATLNGPSFIAQQINVFNLEGNFISFGLKIDPYDRLKERIALLDWVEPTMNKGGDKQINPPHRDELFRSGGRVFSLSRLFPHSGSSSPKFVEVQQSYEKLEEIVGDAIRQTNNRLYIFDDEGRLFYPVGEDAQKPPFAWGDIPELPSGTFHQITEKVNGEQLVIGWLRSSFSELTVVAVQPKSELLSPVNSLRNIVITVTVVAEALALLIAYGVASTITLPIRLILRDIRKLDLEQINLITLAPNQKTYRKASYEIQELYDGFVSMKTRLNQSVDQLLDAQKRESIAQMRALHNQLQPHFVFNTLSSIGVLAEQSGATEAAAMSHKMMHMMEYISGSNAEPVKLEEEIRFTESYLELMKLRYQKHFSYRVEVDESLGKLTFPKFVLQPLVENSFAHGFHHIHPPWFIRIAVYSRGDTEWTLRIQDNGNGFSADALDRIQGFIANLREGEAARPEEIGSKGIGGLGLENALMRVHLFFAGKATFAVRNLEEGMELTMTVSQKEDMTDV</sequence>
<comment type="subcellular location">
    <subcellularLocation>
        <location evidence="1">Cell membrane</location>
        <topology evidence="1">Multi-pass membrane protein</topology>
    </subcellularLocation>
</comment>
<evidence type="ECO:0000256" key="5">
    <source>
        <dbReference type="ARBA" id="ARBA00022692"/>
    </source>
</evidence>
<keyword evidence="7 14" id="KW-0418">Kinase</keyword>
<dbReference type="InterPro" id="IPR036890">
    <property type="entry name" value="HATPase_C_sf"/>
</dbReference>
<evidence type="ECO:0000256" key="8">
    <source>
        <dbReference type="ARBA" id="ARBA00022840"/>
    </source>
</evidence>
<evidence type="ECO:0000256" key="10">
    <source>
        <dbReference type="ARBA" id="ARBA00023012"/>
    </source>
</evidence>
<organism evidence="14 15">
    <name type="scientific">Cohnella boryungensis</name>
    <dbReference type="NCBI Taxonomy" id="768479"/>
    <lineage>
        <taxon>Bacteria</taxon>
        <taxon>Bacillati</taxon>
        <taxon>Bacillota</taxon>
        <taxon>Bacilli</taxon>
        <taxon>Bacillales</taxon>
        <taxon>Paenibacillaceae</taxon>
        <taxon>Cohnella</taxon>
    </lineage>
</organism>
<dbReference type="EMBL" id="JBHSED010000015">
    <property type="protein sequence ID" value="MFC4303754.1"/>
    <property type="molecule type" value="Genomic_DNA"/>
</dbReference>
<evidence type="ECO:0000256" key="7">
    <source>
        <dbReference type="ARBA" id="ARBA00022777"/>
    </source>
</evidence>
<dbReference type="EC" id="2.7.13.3" evidence="14"/>
<evidence type="ECO:0000256" key="2">
    <source>
        <dbReference type="ARBA" id="ARBA00022475"/>
    </source>
</evidence>
<evidence type="ECO:0000313" key="14">
    <source>
        <dbReference type="EMBL" id="MFC4303754.1"/>
    </source>
</evidence>
<evidence type="ECO:0000256" key="11">
    <source>
        <dbReference type="ARBA" id="ARBA00023136"/>
    </source>
</evidence>
<comment type="caution">
    <text evidence="14">The sequence shown here is derived from an EMBL/GenBank/DDBJ whole genome shotgun (WGS) entry which is preliminary data.</text>
</comment>
<dbReference type="GO" id="GO:0004673">
    <property type="term" value="F:protein histidine kinase activity"/>
    <property type="evidence" value="ECO:0007669"/>
    <property type="project" value="UniProtKB-EC"/>
</dbReference>
<keyword evidence="8" id="KW-0067">ATP-binding</keyword>
<name>A0ABV8S846_9BACL</name>
<evidence type="ECO:0000256" key="1">
    <source>
        <dbReference type="ARBA" id="ARBA00004651"/>
    </source>
</evidence>